<feature type="compositionally biased region" description="Polar residues" evidence="1">
    <location>
        <begin position="321"/>
        <end position="334"/>
    </location>
</feature>
<gene>
    <name evidence="2" type="primary">C1orf94</name>
</gene>
<sequence>MQNVDPAVGDRLRSLCDAQLSTKSTVSGILLPAKFIYKSSKGVDKGSVNAANTHITKLVSQFPLKHLEAAKAPYNKAVVEDTKRTKDSMQMFSSTNHKESTVGPLLPLTATESQAPEQKKQLPVFAKICSKTYSNSVTEGLSQNMGKDSRHWPENFDGTSMESWERKHPQSQTVWVGLNPDTPSSQISSLDTKLHCLSVTMFSTMVCIFTVTTAALDKNNLKYSGNIFTPRFPTTSSTTTLNQPVWFGLNYAPPPVFPNHSNFTQYQGLYQQRARLQYQQALHPPLGCYSRQVTPYNPQQLFRSPYTPVLSYIPLVQPGYSYQQRNPSKPTSSAREPPAMAGDGPQYQFSHSYGFSSTAGGSIRNKPYFSSSVGANNF</sequence>
<dbReference type="Proteomes" id="UP000694392">
    <property type="component" value="Unplaced"/>
</dbReference>
<reference evidence="2" key="1">
    <citation type="submission" date="2025-08" db="UniProtKB">
        <authorList>
            <consortium name="Ensembl"/>
        </authorList>
    </citation>
    <scope>IDENTIFICATION</scope>
</reference>
<reference evidence="2" key="2">
    <citation type="submission" date="2025-09" db="UniProtKB">
        <authorList>
            <consortium name="Ensembl"/>
        </authorList>
    </citation>
    <scope>IDENTIFICATION</scope>
</reference>
<dbReference type="Pfam" id="PF15752">
    <property type="entry name" value="DUF4688"/>
    <property type="match status" value="2"/>
</dbReference>
<dbReference type="OMA" id="KKPAWPA"/>
<organism evidence="2 3">
    <name type="scientific">Sphenodon punctatus</name>
    <name type="common">Tuatara</name>
    <name type="synonym">Hatteria punctata</name>
    <dbReference type="NCBI Taxonomy" id="8508"/>
    <lineage>
        <taxon>Eukaryota</taxon>
        <taxon>Metazoa</taxon>
        <taxon>Chordata</taxon>
        <taxon>Craniata</taxon>
        <taxon>Vertebrata</taxon>
        <taxon>Euteleostomi</taxon>
        <taxon>Lepidosauria</taxon>
        <taxon>Sphenodontia</taxon>
        <taxon>Sphenodontidae</taxon>
        <taxon>Sphenodon</taxon>
    </lineage>
</organism>
<accession>A0A8D0L6A4</accession>
<dbReference type="PANTHER" id="PTHR35674:SF1">
    <property type="entry name" value="CDNA SEQUENCE CK137956"/>
    <property type="match status" value="1"/>
</dbReference>
<dbReference type="InterPro" id="IPR031496">
    <property type="entry name" value="DUF4688"/>
</dbReference>
<protein>
    <submittedName>
        <fullName evidence="2">Chromosome 1 open reading frame 94</fullName>
    </submittedName>
</protein>
<feature type="region of interest" description="Disordered" evidence="1">
    <location>
        <begin position="321"/>
        <end position="345"/>
    </location>
</feature>
<evidence type="ECO:0000256" key="1">
    <source>
        <dbReference type="SAM" id="MobiDB-lite"/>
    </source>
</evidence>
<dbReference type="AlphaFoldDB" id="A0A8D0L6A4"/>
<dbReference type="PANTHER" id="PTHR35674">
    <property type="entry name" value="CDNA SEQUENCE CK137956"/>
    <property type="match status" value="1"/>
</dbReference>
<evidence type="ECO:0000313" key="2">
    <source>
        <dbReference type="Ensembl" id="ENSSPUP00000010719.1"/>
    </source>
</evidence>
<name>A0A8D0L6A4_SPHPU</name>
<evidence type="ECO:0000313" key="3">
    <source>
        <dbReference type="Proteomes" id="UP000694392"/>
    </source>
</evidence>
<keyword evidence="3" id="KW-1185">Reference proteome</keyword>
<proteinExistence type="predicted"/>
<dbReference type="Ensembl" id="ENSSPUT00000011436.1">
    <property type="protein sequence ID" value="ENSSPUP00000010719.1"/>
    <property type="gene ID" value="ENSSPUG00000008253.1"/>
</dbReference>
<dbReference type="GeneTree" id="ENSGT00390000017672"/>